<evidence type="ECO:0000256" key="1">
    <source>
        <dbReference type="SAM" id="SignalP"/>
    </source>
</evidence>
<dbReference type="AlphaFoldDB" id="A0AAV9U8K8"/>
<feature type="chain" id="PRO_5043922874" description="Small secreted protein" evidence="1">
    <location>
        <begin position="18"/>
        <end position="186"/>
    </location>
</feature>
<evidence type="ECO:0008006" key="4">
    <source>
        <dbReference type="Google" id="ProtNLM"/>
    </source>
</evidence>
<reference evidence="2 3" key="1">
    <citation type="submission" date="2019-10" db="EMBL/GenBank/DDBJ databases">
        <authorList>
            <person name="Palmer J.M."/>
        </authorList>
    </citation>
    <scope>NUCLEOTIDE SEQUENCE [LARGE SCALE GENOMIC DNA]</scope>
    <source>
        <strain evidence="2 3">TWF696</strain>
    </source>
</reference>
<keyword evidence="3" id="KW-1185">Reference proteome</keyword>
<dbReference type="Proteomes" id="UP001375240">
    <property type="component" value="Unassembled WGS sequence"/>
</dbReference>
<organism evidence="2 3">
    <name type="scientific">Orbilia brochopaga</name>
    <dbReference type="NCBI Taxonomy" id="3140254"/>
    <lineage>
        <taxon>Eukaryota</taxon>
        <taxon>Fungi</taxon>
        <taxon>Dikarya</taxon>
        <taxon>Ascomycota</taxon>
        <taxon>Pezizomycotina</taxon>
        <taxon>Orbiliomycetes</taxon>
        <taxon>Orbiliales</taxon>
        <taxon>Orbiliaceae</taxon>
        <taxon>Orbilia</taxon>
    </lineage>
</organism>
<accession>A0AAV9U8K8</accession>
<comment type="caution">
    <text evidence="2">The sequence shown here is derived from an EMBL/GenBank/DDBJ whole genome shotgun (WGS) entry which is preliminary data.</text>
</comment>
<dbReference type="EMBL" id="JAVHNQ010000012">
    <property type="protein sequence ID" value="KAK6335665.1"/>
    <property type="molecule type" value="Genomic_DNA"/>
</dbReference>
<evidence type="ECO:0000313" key="2">
    <source>
        <dbReference type="EMBL" id="KAK6335665.1"/>
    </source>
</evidence>
<dbReference type="PANTHER" id="PTHR38849:SF1">
    <property type="entry name" value="SMALL SECRETED PROTEIN"/>
    <property type="match status" value="1"/>
</dbReference>
<keyword evidence="1" id="KW-0732">Signal</keyword>
<name>A0AAV9U8K8_9PEZI</name>
<evidence type="ECO:0000313" key="3">
    <source>
        <dbReference type="Proteomes" id="UP001375240"/>
    </source>
</evidence>
<gene>
    <name evidence="2" type="ORF">TWF696_002431</name>
</gene>
<dbReference type="PANTHER" id="PTHR38849">
    <property type="entry name" value="SMALL SECRETED PROTEIN"/>
    <property type="match status" value="1"/>
</dbReference>
<feature type="signal peptide" evidence="1">
    <location>
        <begin position="1"/>
        <end position="17"/>
    </location>
</feature>
<protein>
    <recommendedName>
        <fullName evidence="4">Small secreted protein</fullName>
    </recommendedName>
</protein>
<sequence length="186" mass="19102">MRASFVATILLAAAATAAPLHKRALTLTAYNDMSISSGVGGDAENRANAIWTKGLTGITDVATASDDALAAVSDDDLDILKVERENAEDAETEAFNPAIDAASGDEADALQVGKTANKVLKLTGLALVRKIGIAKKTAAGDSVSDSDQAALEDTLTKLSKNIATDVKNKGKPSTAVDFVGQTSVKK</sequence>
<proteinExistence type="predicted"/>